<dbReference type="eggNOG" id="ENOG502TH8N">
    <property type="taxonomic scope" value="Eukaryota"/>
</dbReference>
<feature type="region of interest" description="Disordered" evidence="1">
    <location>
        <begin position="25"/>
        <end position="104"/>
    </location>
</feature>
<dbReference type="OrthoDB" id="5856599at2759"/>
<keyword evidence="5" id="KW-1185">Reference proteome</keyword>
<dbReference type="EMBL" id="WUAV01000002">
    <property type="protein sequence ID" value="KAF1765395.1"/>
    <property type="molecule type" value="Genomic_DNA"/>
</dbReference>
<name>E3LF95_CAERE</name>
<dbReference type="GeneID" id="9822173"/>
<gene>
    <name evidence="3" type="ORF">CRE_02140</name>
    <name evidence="4" type="ORF">GCK72_005347</name>
</gene>
<protein>
    <submittedName>
        <fullName evidence="3">Uncharacterized protein</fullName>
    </submittedName>
</protein>
<dbReference type="CTD" id="9822173"/>
<evidence type="ECO:0000313" key="4">
    <source>
        <dbReference type="EMBL" id="KAF1765395.1"/>
    </source>
</evidence>
<accession>E3LF95</accession>
<evidence type="ECO:0000313" key="6">
    <source>
        <dbReference type="Proteomes" id="UP000483820"/>
    </source>
</evidence>
<evidence type="ECO:0000256" key="1">
    <source>
        <dbReference type="SAM" id="MobiDB-lite"/>
    </source>
</evidence>
<proteinExistence type="predicted"/>
<evidence type="ECO:0000313" key="5">
    <source>
        <dbReference type="Proteomes" id="UP000008281"/>
    </source>
</evidence>
<keyword evidence="2" id="KW-0732">Signal</keyword>
<sequence length="247" mass="26490">MKHQCLLIVFIAIVESVSQDPFPFGLDDRPDPFSSNAGLKQREHSQKRSDRHRYHRPQEYNQHNTWGFEDEENVQEQKETSQAQLDRIASKPRPAPVPPTVDPAEDLKSAVRDAQLGITTTDLPPDPKHNGLLKDVGTIGVGFGVGVGVPGNDPVSVGTGVSVGLGESGPAGGLPPFTETIFPRQGEQISLNDYDGNKDLIVSGKALKYIQAVRLGFIQLPKYAPQKSLVGVNSGIGILGAQAPTGG</sequence>
<evidence type="ECO:0000256" key="2">
    <source>
        <dbReference type="SAM" id="SignalP"/>
    </source>
</evidence>
<reference evidence="3" key="1">
    <citation type="submission" date="2007-07" db="EMBL/GenBank/DDBJ databases">
        <title>PCAP assembly of the Caenorhabditis remanei genome.</title>
        <authorList>
            <consortium name="The Caenorhabditis remanei Sequencing Consortium"/>
            <person name="Wilson R.K."/>
        </authorList>
    </citation>
    <scope>NUCLEOTIDE SEQUENCE [LARGE SCALE GENOMIC DNA]</scope>
    <source>
        <strain evidence="3">PB4641</strain>
    </source>
</reference>
<organism evidence="5">
    <name type="scientific">Caenorhabditis remanei</name>
    <name type="common">Caenorhabditis vulgaris</name>
    <dbReference type="NCBI Taxonomy" id="31234"/>
    <lineage>
        <taxon>Eukaryota</taxon>
        <taxon>Metazoa</taxon>
        <taxon>Ecdysozoa</taxon>
        <taxon>Nematoda</taxon>
        <taxon>Chromadorea</taxon>
        <taxon>Rhabditida</taxon>
        <taxon>Rhabditina</taxon>
        <taxon>Rhabditomorpha</taxon>
        <taxon>Rhabditoidea</taxon>
        <taxon>Rhabditidae</taxon>
        <taxon>Peloderinae</taxon>
        <taxon>Caenorhabditis</taxon>
    </lineage>
</organism>
<dbReference type="HOGENOM" id="CLU_1095112_0_0_1"/>
<dbReference type="FunCoup" id="E3LF95">
    <property type="interactions" value="478"/>
</dbReference>
<dbReference type="RefSeq" id="XP_003117154.1">
    <property type="nucleotide sequence ID" value="XM_003117106.1"/>
</dbReference>
<feature type="signal peptide" evidence="2">
    <location>
        <begin position="1"/>
        <end position="19"/>
    </location>
</feature>
<dbReference type="AlphaFoldDB" id="E3LF95"/>
<dbReference type="OMA" id="VECTPRD"/>
<dbReference type="KEGG" id="crq:GCK72_005347"/>
<dbReference type="Proteomes" id="UP000008281">
    <property type="component" value="Unassembled WGS sequence"/>
</dbReference>
<reference evidence="4 6" key="2">
    <citation type="submission" date="2019-12" db="EMBL/GenBank/DDBJ databases">
        <title>Chromosome-level assembly of the Caenorhabditis remanei genome.</title>
        <authorList>
            <person name="Teterina A.A."/>
            <person name="Willis J.H."/>
            <person name="Phillips P.C."/>
        </authorList>
    </citation>
    <scope>NUCLEOTIDE SEQUENCE [LARGE SCALE GENOMIC DNA]</scope>
    <source>
        <strain evidence="4 6">PX506</strain>
        <tissue evidence="4">Whole organism</tissue>
    </source>
</reference>
<feature type="chain" id="PRO_5015089037" evidence="2">
    <location>
        <begin position="20"/>
        <end position="247"/>
    </location>
</feature>
<dbReference type="EMBL" id="DS268408">
    <property type="protein sequence ID" value="EFO86020.1"/>
    <property type="molecule type" value="Genomic_DNA"/>
</dbReference>
<dbReference type="STRING" id="31234.E3LF95"/>
<dbReference type="Proteomes" id="UP000483820">
    <property type="component" value="Chromosome II"/>
</dbReference>
<evidence type="ECO:0000313" key="3">
    <source>
        <dbReference type="EMBL" id="EFO86020.1"/>
    </source>
</evidence>